<organism evidence="1 2">
    <name type="scientific">Microbotryum silenes-dioicae</name>
    <dbReference type="NCBI Taxonomy" id="796604"/>
    <lineage>
        <taxon>Eukaryota</taxon>
        <taxon>Fungi</taxon>
        <taxon>Dikarya</taxon>
        <taxon>Basidiomycota</taxon>
        <taxon>Pucciniomycotina</taxon>
        <taxon>Microbotryomycetes</taxon>
        <taxon>Microbotryales</taxon>
        <taxon>Microbotryaceae</taxon>
        <taxon>Microbotryum</taxon>
    </lineage>
</organism>
<evidence type="ECO:0000313" key="2">
    <source>
        <dbReference type="Proteomes" id="UP000249464"/>
    </source>
</evidence>
<evidence type="ECO:0000313" key="1">
    <source>
        <dbReference type="EMBL" id="SGZ14880.1"/>
    </source>
</evidence>
<protein>
    <submittedName>
        <fullName evidence="1">BQ5605_C029g10626 protein</fullName>
    </submittedName>
</protein>
<dbReference type="AlphaFoldDB" id="A0A2X0MJA0"/>
<proteinExistence type="predicted"/>
<reference evidence="1 2" key="1">
    <citation type="submission" date="2016-11" db="EMBL/GenBank/DDBJ databases">
        <authorList>
            <person name="Jaros S."/>
            <person name="Januszkiewicz K."/>
            <person name="Wedrychowicz H."/>
        </authorList>
    </citation>
    <scope>NUCLEOTIDE SEQUENCE [LARGE SCALE GENOMIC DNA]</scope>
</reference>
<accession>A0A2X0MJA0</accession>
<dbReference type="EMBL" id="FQNC01000081">
    <property type="protein sequence ID" value="SGZ14880.1"/>
    <property type="molecule type" value="Genomic_DNA"/>
</dbReference>
<gene>
    <name evidence="1" type="primary">BQ5605_C029g10626</name>
    <name evidence="1" type="ORF">BQ5605_C029G10626</name>
</gene>
<dbReference type="Proteomes" id="UP000249464">
    <property type="component" value="Unassembled WGS sequence"/>
</dbReference>
<keyword evidence="2" id="KW-1185">Reference proteome</keyword>
<sequence>MPLSLPLRLLSAAVPFQRTPLAAIQVATLAAHGTKGYFSFFRLLFVQILAKIIGTKRAPGTDLRLESFSALLVPVGRLDLAVRGMSRISNGRRTGYDENICRELCRALSAITNQVPGHAQAPLDRLAITTRTLESGSQDEGWATEPVPYSVEEHSGPTVTVRDSSSGNVSVQTWPTSLTVIPFTQHLLTILAKLAALPSTTESRHGVSVGRSLSRAHLMPTMESTDLCQILSRTPRGLITDTSQLNSLILTAYPLYLPIYQAEDAITSDRRETDRITTVVFGGKQSACGSHSAYCSWLPERSWDPARNGTASVAKTAPMPFTENMDTKVSTSMWRRFNHWLLSFERRAFGEPPPFKLVAPICNWGEQVGKNPRARGKCELDVLEASLREIERVWVMGCAEHLRGTDRGKKKLEADQKMRQKLVKIKEEIDEQKRESGSPSWIGSRMSSKIFNEERASVVVADFRESGSMFGRSSFCVIAS</sequence>
<name>A0A2X0MJA0_9BASI</name>